<gene>
    <name evidence="2" type="ORF">GTW09_03250</name>
</gene>
<sequence>MIKTKSFVFNVAKQSDSQKWTSNRKDADACGNPNPLPGGGNGQNGCGGCTLVDFGWGREPTTTPGFGGDGPAFC</sequence>
<evidence type="ECO:0000256" key="1">
    <source>
        <dbReference type="SAM" id="MobiDB-lite"/>
    </source>
</evidence>
<accession>A0A6L9MRJ9</accession>
<feature type="region of interest" description="Disordered" evidence="1">
    <location>
        <begin position="13"/>
        <end position="42"/>
    </location>
</feature>
<name>A0A6L9MRJ9_9ALTE</name>
<protein>
    <submittedName>
        <fullName evidence="2">Uncharacterized protein</fullName>
    </submittedName>
</protein>
<evidence type="ECO:0000313" key="2">
    <source>
        <dbReference type="EMBL" id="NDW20535.1"/>
    </source>
</evidence>
<comment type="caution">
    <text evidence="2">The sequence shown here is derived from an EMBL/GenBank/DDBJ whole genome shotgun (WGS) entry which is preliminary data.</text>
</comment>
<dbReference type="RefSeq" id="WP_163110069.1">
    <property type="nucleotide sequence ID" value="NZ_JAAAWP010000002.1"/>
</dbReference>
<dbReference type="AlphaFoldDB" id="A0A6L9MRJ9"/>
<evidence type="ECO:0000313" key="3">
    <source>
        <dbReference type="Proteomes" id="UP000478837"/>
    </source>
</evidence>
<keyword evidence="3" id="KW-1185">Reference proteome</keyword>
<reference evidence="2 3" key="1">
    <citation type="submission" date="2020-01" db="EMBL/GenBank/DDBJ databases">
        <title>Genomes of bacteria type strains.</title>
        <authorList>
            <person name="Chen J."/>
            <person name="Zhu S."/>
            <person name="Yang J."/>
        </authorList>
    </citation>
    <scope>NUCLEOTIDE SEQUENCE [LARGE SCALE GENOMIC DNA]</scope>
    <source>
        <strain evidence="2 3">LMG 22958</strain>
    </source>
</reference>
<proteinExistence type="predicted"/>
<dbReference type="Proteomes" id="UP000478837">
    <property type="component" value="Unassembled WGS sequence"/>
</dbReference>
<dbReference type="EMBL" id="JAAAWP010000002">
    <property type="protein sequence ID" value="NDW20535.1"/>
    <property type="molecule type" value="Genomic_DNA"/>
</dbReference>
<organism evidence="2 3">
    <name type="scientific">Alteromonas hispanica</name>
    <dbReference type="NCBI Taxonomy" id="315421"/>
    <lineage>
        <taxon>Bacteria</taxon>
        <taxon>Pseudomonadati</taxon>
        <taxon>Pseudomonadota</taxon>
        <taxon>Gammaproteobacteria</taxon>
        <taxon>Alteromonadales</taxon>
        <taxon>Alteromonadaceae</taxon>
        <taxon>Alteromonas/Salinimonas group</taxon>
        <taxon>Alteromonas</taxon>
    </lineage>
</organism>